<keyword evidence="3 7" id="KW-0812">Transmembrane</keyword>
<evidence type="ECO:0000256" key="1">
    <source>
        <dbReference type="ARBA" id="ARBA00004141"/>
    </source>
</evidence>
<comment type="caution">
    <text evidence="8">The sequence shown here is derived from an EMBL/GenBank/DDBJ whole genome shotgun (WGS) entry which is preliminary data.</text>
</comment>
<feature type="transmembrane region" description="Helical" evidence="7">
    <location>
        <begin position="444"/>
        <end position="463"/>
    </location>
</feature>
<dbReference type="Pfam" id="PF02990">
    <property type="entry name" value="EMP70"/>
    <property type="match status" value="1"/>
</dbReference>
<evidence type="ECO:0000256" key="4">
    <source>
        <dbReference type="ARBA" id="ARBA00022729"/>
    </source>
</evidence>
<keyword evidence="4 7" id="KW-0732">Signal</keyword>
<comment type="similarity">
    <text evidence="2 7">Belongs to the nonaspanin (TM9SF) (TC 9.A.2) family.</text>
</comment>
<comment type="caution">
    <text evidence="7">Lacks conserved residue(s) required for the propagation of feature annotation.</text>
</comment>
<evidence type="ECO:0000256" key="6">
    <source>
        <dbReference type="ARBA" id="ARBA00023136"/>
    </source>
</evidence>
<feature type="transmembrane region" description="Helical" evidence="7">
    <location>
        <begin position="365"/>
        <end position="389"/>
    </location>
</feature>
<comment type="subcellular location">
    <subcellularLocation>
        <location evidence="1">Membrane</location>
        <topology evidence="1">Multi-pass membrane protein</topology>
    </subcellularLocation>
</comment>
<gene>
    <name evidence="8" type="ORF">IV203_010518</name>
</gene>
<dbReference type="InterPro" id="IPR004240">
    <property type="entry name" value="EMP70"/>
</dbReference>
<reference evidence="8" key="1">
    <citation type="journal article" date="2021" name="Sci. Rep.">
        <title>Diploid genomic architecture of Nitzschia inconspicua, an elite biomass production diatom.</title>
        <authorList>
            <person name="Oliver A."/>
            <person name="Podell S."/>
            <person name="Pinowska A."/>
            <person name="Traller J.C."/>
            <person name="Smith S.R."/>
            <person name="McClure R."/>
            <person name="Beliaev A."/>
            <person name="Bohutskyi P."/>
            <person name="Hill E.A."/>
            <person name="Rabines A."/>
            <person name="Zheng H."/>
            <person name="Allen L.Z."/>
            <person name="Kuo A."/>
            <person name="Grigoriev I.V."/>
            <person name="Allen A.E."/>
            <person name="Hazlebeck D."/>
            <person name="Allen E.E."/>
        </authorList>
    </citation>
    <scope>NUCLEOTIDE SEQUENCE</scope>
    <source>
        <strain evidence="8">Hildebrandi</strain>
    </source>
</reference>
<evidence type="ECO:0000256" key="2">
    <source>
        <dbReference type="ARBA" id="ARBA00005227"/>
    </source>
</evidence>
<feature type="chain" id="PRO_5039962091" description="Transmembrane 9 superfamily member" evidence="7">
    <location>
        <begin position="26"/>
        <end position="784"/>
    </location>
</feature>
<dbReference type="Proteomes" id="UP000693970">
    <property type="component" value="Unassembled WGS sequence"/>
</dbReference>
<organism evidence="8 9">
    <name type="scientific">Nitzschia inconspicua</name>
    <dbReference type="NCBI Taxonomy" id="303405"/>
    <lineage>
        <taxon>Eukaryota</taxon>
        <taxon>Sar</taxon>
        <taxon>Stramenopiles</taxon>
        <taxon>Ochrophyta</taxon>
        <taxon>Bacillariophyta</taxon>
        <taxon>Bacillariophyceae</taxon>
        <taxon>Bacillariophycidae</taxon>
        <taxon>Bacillariales</taxon>
        <taxon>Bacillariaceae</taxon>
        <taxon>Nitzschia</taxon>
    </lineage>
</organism>
<evidence type="ECO:0000256" key="7">
    <source>
        <dbReference type="RuleBase" id="RU363079"/>
    </source>
</evidence>
<proteinExistence type="inferred from homology"/>
<feature type="transmembrane region" description="Helical" evidence="7">
    <location>
        <begin position="522"/>
        <end position="541"/>
    </location>
</feature>
<dbReference type="PANTHER" id="PTHR10766">
    <property type="entry name" value="TRANSMEMBRANE 9 SUPERFAMILY PROTEIN"/>
    <property type="match status" value="1"/>
</dbReference>
<dbReference type="AlphaFoldDB" id="A0A9K3KWB7"/>
<reference evidence="8" key="2">
    <citation type="submission" date="2021-04" db="EMBL/GenBank/DDBJ databases">
        <authorList>
            <person name="Podell S."/>
        </authorList>
    </citation>
    <scope>NUCLEOTIDE SEQUENCE</scope>
    <source>
        <strain evidence="8">Hildebrandi</strain>
    </source>
</reference>
<accession>A0A9K3KWB7</accession>
<sequence length="784" mass="88401">MKPPLAGRATQAALILVLLDGPYRAFVARRSVHNPRKDLSQEEATSNFDEIPFYIVYAGPSENPHERYSSFDLLPFYKATSSPNDKHGQGATSSEVNLPEGTIHAPFFPFRLPAKVSGINVKIPRNGDSPTPTSSEETWVVGPLLESHAKLLSQAVEDQWECQGVLSGLPVWAKFGEMMRNETGNLLQPHINTKHTLEVLYNRESRRVVKVDLIAARNGVKKVQTGSSYNFSFAITLAETEIPWENRWDRYHIDDYPYFEARPVQWFDNLLTTILVLVLYRTQKSSRSTGGNLRYERGLHVTLLSSVENRDDAHDDVFREPPMLPLLAGLVGAGIQLLVVLWMVLWFDSVRCFSPFLLEPSNLEFLSMLISRVAFFFVFAGFVSAKIVLEYASSTNVQEHVLETFHDELELTSNIETDSTDGLEEGTNDDVIYLSAMMRRAMSWVLTWVVGFHVLLVATFTILCKLRGTYTLKAVSSDVLYMIIGLGVLGVPSCLAGILTARRQTLRNPQRCTASRLLLPKYDETCITLLLSGAVNYLPIFTECRFIFTCVFGYKYYKVSLQTWVALFLWVTCIVVSTKICLSFGIKTRTRQDWQWMAFGSGAAISSFNSPLAISRFWGSKWGHQLSLRASYCPHTLSKICRVIELHHVTSASIVCLQILLQRPGFHWAATFAFAIPPSATTFSRSRLSARLQGCAPFKWSLQICRLKSSKCRGSLDVRDRQLLGDKVTVLATFGSTTAHLPTFRRDELGRQREFAPRGVFLRKRKRPPIYSLARNVGTLQART</sequence>
<protein>
    <recommendedName>
        <fullName evidence="7">Transmembrane 9 superfamily member</fullName>
    </recommendedName>
</protein>
<feature type="transmembrane region" description="Helical" evidence="7">
    <location>
        <begin position="324"/>
        <end position="345"/>
    </location>
</feature>
<dbReference type="PANTHER" id="PTHR10766:SF41">
    <property type="entry name" value="TRANSMEMBRANE 9 SUPERFAMILY MEMBER 3"/>
    <property type="match status" value="1"/>
</dbReference>
<evidence type="ECO:0000256" key="5">
    <source>
        <dbReference type="ARBA" id="ARBA00022989"/>
    </source>
</evidence>
<name>A0A9K3KWB7_9STRA</name>
<feature type="transmembrane region" description="Helical" evidence="7">
    <location>
        <begin position="479"/>
        <end position="501"/>
    </location>
</feature>
<evidence type="ECO:0000313" key="9">
    <source>
        <dbReference type="Proteomes" id="UP000693970"/>
    </source>
</evidence>
<keyword evidence="9" id="KW-1185">Reference proteome</keyword>
<evidence type="ECO:0000256" key="3">
    <source>
        <dbReference type="ARBA" id="ARBA00022692"/>
    </source>
</evidence>
<feature type="signal peptide" evidence="7">
    <location>
        <begin position="1"/>
        <end position="25"/>
    </location>
</feature>
<keyword evidence="6 7" id="KW-0472">Membrane</keyword>
<dbReference type="GO" id="GO:0072657">
    <property type="term" value="P:protein localization to membrane"/>
    <property type="evidence" value="ECO:0007669"/>
    <property type="project" value="TreeGrafter"/>
</dbReference>
<evidence type="ECO:0000313" key="8">
    <source>
        <dbReference type="EMBL" id="KAG7351158.1"/>
    </source>
</evidence>
<dbReference type="EMBL" id="JAGRRH010000018">
    <property type="protein sequence ID" value="KAG7351158.1"/>
    <property type="molecule type" value="Genomic_DNA"/>
</dbReference>
<keyword evidence="5 7" id="KW-1133">Transmembrane helix</keyword>
<feature type="transmembrane region" description="Helical" evidence="7">
    <location>
        <begin position="561"/>
        <end position="582"/>
    </location>
</feature>
<dbReference type="GO" id="GO:0016020">
    <property type="term" value="C:membrane"/>
    <property type="evidence" value="ECO:0007669"/>
    <property type="project" value="UniProtKB-SubCell"/>
</dbReference>